<keyword evidence="2" id="KW-1185">Reference proteome</keyword>
<gene>
    <name evidence="1" type="ORF">WMG39_07970</name>
</gene>
<evidence type="ECO:0000313" key="1">
    <source>
        <dbReference type="EMBL" id="MEK0184793.1"/>
    </source>
</evidence>
<dbReference type="EMBL" id="JBBLXS010000074">
    <property type="protein sequence ID" value="MEK0184793.1"/>
    <property type="molecule type" value="Genomic_DNA"/>
</dbReference>
<name>A0ABU8YK81_9CYAN</name>
<proteinExistence type="predicted"/>
<dbReference type="RefSeq" id="WP_340541343.1">
    <property type="nucleotide sequence ID" value="NZ_JBBLXS010000074.1"/>
</dbReference>
<accession>A0ABU8YK81</accession>
<sequence>MSKKSGYRGYIISRPVRGVSYPHRVQNLVVRDYATRHNLAYKLSATEYAMPGCYMMLYDVLAELPQVEGIILFSLFVLPQRTESRLEIYDRILGAGCELHAALEEMVLQDRNEIENFEEMIQAVLTLSNTPMGGYYQKSENPKLNDFFLQALK</sequence>
<comment type="caution">
    <text evidence="1">The sequence shown here is derived from an EMBL/GenBank/DDBJ whole genome shotgun (WGS) entry which is preliminary data.</text>
</comment>
<evidence type="ECO:0000313" key="2">
    <source>
        <dbReference type="Proteomes" id="UP001384579"/>
    </source>
</evidence>
<organism evidence="1 2">
    <name type="scientific">Microcoleus anatoxicus PTRS2</name>
    <dbReference type="NCBI Taxonomy" id="2705321"/>
    <lineage>
        <taxon>Bacteria</taxon>
        <taxon>Bacillati</taxon>
        <taxon>Cyanobacteriota</taxon>
        <taxon>Cyanophyceae</taxon>
        <taxon>Oscillatoriophycideae</taxon>
        <taxon>Oscillatoriales</taxon>
        <taxon>Microcoleaceae</taxon>
        <taxon>Microcoleus</taxon>
        <taxon>Microcoleus anatoxicus</taxon>
    </lineage>
</organism>
<reference evidence="1 2" key="1">
    <citation type="journal article" date="2020" name="Harmful Algae">
        <title>Molecular and morphological characterization of a novel dihydroanatoxin-a producing Microcoleus species (cyanobacteria) from the Russian River, California, USA.</title>
        <authorList>
            <person name="Conklin K.Y."/>
            <person name="Stancheva R."/>
            <person name="Otten T.G."/>
            <person name="Fadness R."/>
            <person name="Boyer G.L."/>
            <person name="Read B."/>
            <person name="Zhang X."/>
            <person name="Sheath R.G."/>
        </authorList>
    </citation>
    <scope>NUCLEOTIDE SEQUENCE [LARGE SCALE GENOMIC DNA]</scope>
    <source>
        <strain evidence="1 2">PTRS2</strain>
    </source>
</reference>
<dbReference type="NCBIfam" id="TIGR04323">
    <property type="entry name" value="SpoChoClust_1"/>
    <property type="match status" value="1"/>
</dbReference>
<protein>
    <submittedName>
        <fullName evidence="1">LIC12192 family sporadic carbohydrate cluster protein</fullName>
    </submittedName>
</protein>
<dbReference type="InterPro" id="IPR027610">
    <property type="entry name" value="SpoChClust_LIC12192"/>
</dbReference>
<dbReference type="Proteomes" id="UP001384579">
    <property type="component" value="Unassembled WGS sequence"/>
</dbReference>